<accession>A0ABS2UU84</accession>
<dbReference type="Proteomes" id="UP000664109">
    <property type="component" value="Unassembled WGS sequence"/>
</dbReference>
<evidence type="ECO:0000313" key="3">
    <source>
        <dbReference type="Proteomes" id="UP000664109"/>
    </source>
</evidence>
<dbReference type="EMBL" id="JAFEJA010000001">
    <property type="protein sequence ID" value="MBM9620993.1"/>
    <property type="molecule type" value="Genomic_DNA"/>
</dbReference>
<comment type="caution">
    <text evidence="2">The sequence shown here is derived from an EMBL/GenBank/DDBJ whole genome shotgun (WGS) entry which is preliminary data.</text>
</comment>
<protein>
    <submittedName>
        <fullName evidence="2">PhiSA1p31-related protein</fullName>
    </submittedName>
</protein>
<feature type="compositionally biased region" description="Low complexity" evidence="1">
    <location>
        <begin position="164"/>
        <end position="176"/>
    </location>
</feature>
<gene>
    <name evidence="2" type="ORF">JE024_20070</name>
</gene>
<dbReference type="RefSeq" id="WP_205374903.1">
    <property type="nucleotide sequence ID" value="NZ_JAFEJA010000001.1"/>
</dbReference>
<proteinExistence type="predicted"/>
<evidence type="ECO:0000256" key="1">
    <source>
        <dbReference type="SAM" id="MobiDB-lite"/>
    </source>
</evidence>
<organism evidence="2 3">
    <name type="scientific">Streptomyces zhihengii</name>
    <dbReference type="NCBI Taxonomy" id="1818004"/>
    <lineage>
        <taxon>Bacteria</taxon>
        <taxon>Bacillati</taxon>
        <taxon>Actinomycetota</taxon>
        <taxon>Actinomycetes</taxon>
        <taxon>Kitasatosporales</taxon>
        <taxon>Streptomycetaceae</taxon>
        <taxon>Streptomyces</taxon>
    </lineage>
</organism>
<keyword evidence="3" id="KW-1185">Reference proteome</keyword>
<sequence>MGAHTYMLGAVPGIDPGVEIDLTRVREDSVGAHWFWDRTFTPDGVPVMERLGRPEVPGGDTLLPLDQLVTRRGPLSAVPAVRPPDIALVHSVLGALADGSDEVPPPVPVRPVLRSPASTTTAVATLPATDPATLATRKTVRAHAAARRALPGRAARPHLRGGARLRGGSRLLGGAR</sequence>
<feature type="region of interest" description="Disordered" evidence="1">
    <location>
        <begin position="150"/>
        <end position="176"/>
    </location>
</feature>
<evidence type="ECO:0000313" key="2">
    <source>
        <dbReference type="EMBL" id="MBM9620993.1"/>
    </source>
</evidence>
<dbReference type="NCBIfam" id="NF038082">
    <property type="entry name" value="phiSA1p31"/>
    <property type="match status" value="1"/>
</dbReference>
<name>A0ABS2UU84_9ACTN</name>
<reference evidence="2 3" key="1">
    <citation type="journal article" date="2016" name="Arch. Microbiol.">
        <title>Streptomyces zhihengii sp. nov., isolated from rhizospheric soil of Psammosilene tunicoides.</title>
        <authorList>
            <person name="Huang M.J."/>
            <person name="Fei J.J."/>
            <person name="Salam N."/>
            <person name="Kim C.J."/>
            <person name="Hozzein W.N."/>
            <person name="Xiao M."/>
            <person name="Huang H.Q."/>
            <person name="Li W.J."/>
        </authorList>
    </citation>
    <scope>NUCLEOTIDE SEQUENCE [LARGE SCALE GENOMIC DNA]</scope>
    <source>
        <strain evidence="2 3">YIM T102</strain>
    </source>
</reference>